<evidence type="ECO:0000313" key="1">
    <source>
        <dbReference type="EMBL" id="PIQ74968.1"/>
    </source>
</evidence>
<accession>A0A2H0KS38</accession>
<dbReference type="InterPro" id="IPR027417">
    <property type="entry name" value="P-loop_NTPase"/>
</dbReference>
<gene>
    <name evidence="1" type="ORF">COV84_03755</name>
</gene>
<organism evidence="1 2">
    <name type="scientific">Candidatus Portnoybacteria bacterium CG11_big_fil_rev_8_21_14_0_20_40_15</name>
    <dbReference type="NCBI Taxonomy" id="1974817"/>
    <lineage>
        <taxon>Bacteria</taxon>
        <taxon>Candidatus Portnoyibacteriota</taxon>
    </lineage>
</organism>
<reference evidence="1 2" key="1">
    <citation type="submission" date="2017-09" db="EMBL/GenBank/DDBJ databases">
        <title>Depth-based differentiation of microbial function through sediment-hosted aquifers and enrichment of novel symbionts in the deep terrestrial subsurface.</title>
        <authorList>
            <person name="Probst A.J."/>
            <person name="Ladd B."/>
            <person name="Jarett J.K."/>
            <person name="Geller-Mcgrath D.E."/>
            <person name="Sieber C.M."/>
            <person name="Emerson J.B."/>
            <person name="Anantharaman K."/>
            <person name="Thomas B.C."/>
            <person name="Malmstrom R."/>
            <person name="Stieglmeier M."/>
            <person name="Klingl A."/>
            <person name="Woyke T."/>
            <person name="Ryan C.M."/>
            <person name="Banfield J.F."/>
        </authorList>
    </citation>
    <scope>NUCLEOTIDE SEQUENCE [LARGE SCALE GENOMIC DNA]</scope>
    <source>
        <strain evidence="1">CG11_big_fil_rev_8_21_14_0_20_40_15</strain>
    </source>
</reference>
<proteinExistence type="predicted"/>
<dbReference type="Proteomes" id="UP000229317">
    <property type="component" value="Unassembled WGS sequence"/>
</dbReference>
<feature type="non-terminal residue" evidence="1">
    <location>
        <position position="1"/>
    </location>
</feature>
<sequence length="250" mass="28073">EKEAEKAGGEAALQNIVPYITSKFNVFIANDYMRPIIGQVKSTINYREVIDNKKILLVNLSKGRLGDINSNLLGMINIGKLLMAAFSRIDVPEEQRQDFFLYIDEFQNFATESIATILSEARKYRLNLTIAHQFIGQLTDKIKNAVFGNIGSMIAMRVGAEDAEFLVKQFEPVFDKNDLINIDNFNGYVKLLINGATSLPFNVKFYPPTKGDLELAKSLKQLSRLKYGREKNSVEAEILERGKIATPISG</sequence>
<protein>
    <recommendedName>
        <fullName evidence="3">TraD/TraG TraM recognition site domain-containing protein</fullName>
    </recommendedName>
</protein>
<dbReference type="EMBL" id="PCVO01000056">
    <property type="protein sequence ID" value="PIQ74968.1"/>
    <property type="molecule type" value="Genomic_DNA"/>
</dbReference>
<dbReference type="Gene3D" id="3.40.50.300">
    <property type="entry name" value="P-loop containing nucleotide triphosphate hydrolases"/>
    <property type="match status" value="1"/>
</dbReference>
<name>A0A2H0KS38_9BACT</name>
<evidence type="ECO:0000313" key="2">
    <source>
        <dbReference type="Proteomes" id="UP000229317"/>
    </source>
</evidence>
<comment type="caution">
    <text evidence="1">The sequence shown here is derived from an EMBL/GenBank/DDBJ whole genome shotgun (WGS) entry which is preliminary data.</text>
</comment>
<evidence type="ECO:0008006" key="3">
    <source>
        <dbReference type="Google" id="ProtNLM"/>
    </source>
</evidence>
<dbReference type="SUPFAM" id="SSF52540">
    <property type="entry name" value="P-loop containing nucleoside triphosphate hydrolases"/>
    <property type="match status" value="1"/>
</dbReference>
<dbReference type="AlphaFoldDB" id="A0A2H0KS38"/>